<organism evidence="1">
    <name type="scientific">uncultured Woeseiaceae bacterium</name>
    <dbReference type="NCBI Taxonomy" id="1983305"/>
    <lineage>
        <taxon>Bacteria</taxon>
        <taxon>Pseudomonadati</taxon>
        <taxon>Pseudomonadota</taxon>
        <taxon>Gammaproteobacteria</taxon>
        <taxon>Woeseiales</taxon>
        <taxon>Woeseiaceae</taxon>
        <taxon>environmental samples</taxon>
    </lineage>
</organism>
<sequence length="24" mass="2740">MGVRAEMCAINPYVSVSKVEVFYF</sequence>
<proteinExistence type="predicted"/>
<protein>
    <submittedName>
        <fullName evidence="1">Uncharacterized protein</fullName>
    </submittedName>
</protein>
<dbReference type="EMBL" id="LR633967">
    <property type="protein sequence ID" value="VUX55863.1"/>
    <property type="molecule type" value="Genomic_DNA"/>
</dbReference>
<name>A0A7D9D3Q0_9GAMM</name>
<reference evidence="1" key="1">
    <citation type="submission" date="2019-07" db="EMBL/GenBank/DDBJ databases">
        <authorList>
            <person name="Weber M."/>
            <person name="Kostadinov I."/>
            <person name="Kostadinov D I."/>
        </authorList>
    </citation>
    <scope>NUCLEOTIDE SEQUENCE</scope>
    <source>
        <strain evidence="1">Gfbio:sag-sample-m06:053724c1-46a9-4a36-b237-ea2bf867836b</strain>
    </source>
</reference>
<gene>
    <name evidence="1" type="ORF">JTBM06_V1_140019</name>
</gene>
<dbReference type="AlphaFoldDB" id="A0A7D9D3Q0"/>
<accession>A0A7D9D3Q0</accession>
<evidence type="ECO:0000313" key="1">
    <source>
        <dbReference type="EMBL" id="VUX55863.1"/>
    </source>
</evidence>